<dbReference type="EMBL" id="JAIMFO010000007">
    <property type="protein sequence ID" value="MBY4798025.1"/>
    <property type="molecule type" value="Genomic_DNA"/>
</dbReference>
<evidence type="ECO:0000313" key="2">
    <source>
        <dbReference type="EMBL" id="MBY4798025.1"/>
    </source>
</evidence>
<protein>
    <recommendedName>
        <fullName evidence="4">YggT family protein</fullName>
    </recommendedName>
</protein>
<organism evidence="2 3">
    <name type="scientific">Collinsella ureilytica</name>
    <dbReference type="NCBI Taxonomy" id="2869515"/>
    <lineage>
        <taxon>Bacteria</taxon>
        <taxon>Bacillati</taxon>
        <taxon>Actinomycetota</taxon>
        <taxon>Coriobacteriia</taxon>
        <taxon>Coriobacteriales</taxon>
        <taxon>Coriobacteriaceae</taxon>
        <taxon>Collinsella</taxon>
    </lineage>
</organism>
<keyword evidence="1" id="KW-1133">Transmembrane helix</keyword>
<comment type="caution">
    <text evidence="2">The sequence shown here is derived from an EMBL/GenBank/DDBJ whole genome shotgun (WGS) entry which is preliminary data.</text>
</comment>
<keyword evidence="1" id="KW-0472">Membrane</keyword>
<keyword evidence="3" id="KW-1185">Reference proteome</keyword>
<gene>
    <name evidence="2" type="ORF">K6V98_06655</name>
</gene>
<accession>A0ABS7MLP6</accession>
<feature type="transmembrane region" description="Helical" evidence="1">
    <location>
        <begin position="41"/>
        <end position="64"/>
    </location>
</feature>
<feature type="transmembrane region" description="Helical" evidence="1">
    <location>
        <begin position="76"/>
        <end position="95"/>
    </location>
</feature>
<dbReference type="RefSeq" id="WP_222199738.1">
    <property type="nucleotide sequence ID" value="NZ_JAIMFO010000007.1"/>
</dbReference>
<evidence type="ECO:0000313" key="3">
    <source>
        <dbReference type="Proteomes" id="UP000700908"/>
    </source>
</evidence>
<feature type="transmembrane region" description="Helical" evidence="1">
    <location>
        <begin position="6"/>
        <end position="34"/>
    </location>
</feature>
<proteinExistence type="predicted"/>
<reference evidence="2 3" key="1">
    <citation type="submission" date="2021-08" db="EMBL/GenBank/DDBJ databases">
        <title>Collinsella faecalis sp. nov. isolated from swine faeces.</title>
        <authorList>
            <person name="Oh B.S."/>
            <person name="Lee J.H."/>
        </authorList>
    </citation>
    <scope>NUCLEOTIDE SEQUENCE [LARGE SCALE GENOMIC DNA]</scope>
    <source>
        <strain evidence="2 3">AGMB00827</strain>
    </source>
</reference>
<name>A0ABS7MLP6_9ACTN</name>
<evidence type="ECO:0008006" key="4">
    <source>
        <dbReference type="Google" id="ProtNLM"/>
    </source>
</evidence>
<dbReference type="Proteomes" id="UP000700908">
    <property type="component" value="Unassembled WGS sequence"/>
</dbReference>
<keyword evidence="1" id="KW-0812">Transmembrane</keyword>
<sequence>MEGRRAASIALAMLGWAARLVAIGLACLTVLLCVTGLPGRLGLVGVAIELSRALPQIIAGYGVIPTPLGGIFRFDFALLVVVLFVFDFICTRISFELRHR</sequence>
<evidence type="ECO:0000256" key="1">
    <source>
        <dbReference type="SAM" id="Phobius"/>
    </source>
</evidence>